<reference evidence="1" key="1">
    <citation type="submission" date="2018-01" db="EMBL/GenBank/DDBJ databases">
        <authorList>
            <person name="Regsiter A."/>
            <person name="William W."/>
        </authorList>
    </citation>
    <scope>NUCLEOTIDE SEQUENCE</scope>
    <source>
        <strain evidence="1">TRIP AH-1</strain>
    </source>
</reference>
<organism evidence="1">
    <name type="scientific">uncultured Desulfobacterium sp</name>
    <dbReference type="NCBI Taxonomy" id="201089"/>
    <lineage>
        <taxon>Bacteria</taxon>
        <taxon>Pseudomonadati</taxon>
        <taxon>Thermodesulfobacteriota</taxon>
        <taxon>Desulfobacteria</taxon>
        <taxon>Desulfobacterales</taxon>
        <taxon>Desulfobacteriaceae</taxon>
        <taxon>Desulfobacterium</taxon>
        <taxon>environmental samples</taxon>
    </lineage>
</organism>
<dbReference type="EMBL" id="OJIN01000212">
    <property type="protein sequence ID" value="SPD75619.1"/>
    <property type="molecule type" value="Genomic_DNA"/>
</dbReference>
<proteinExistence type="predicted"/>
<name>A0A445N1P0_9BACT</name>
<sequence>MAFENDVVLIYFEDQPATFARIESIDPDIKRDWYHVTLLLLTIPVQTVTWILRRAYINGTPFTMNGKSVRLEKVEKVDSKFETKAQLNPSEKEKIKNGNGTIIPFRKIESKNKDM</sequence>
<evidence type="ECO:0000313" key="1">
    <source>
        <dbReference type="EMBL" id="SPD75619.1"/>
    </source>
</evidence>
<dbReference type="AlphaFoldDB" id="A0A445N1P0"/>
<protein>
    <submittedName>
        <fullName evidence="1">Uncharacterized protein</fullName>
    </submittedName>
</protein>
<accession>A0A445N1P0</accession>
<gene>
    <name evidence="1" type="ORF">PITCH_A680018</name>
</gene>